<proteinExistence type="inferred from homology"/>
<keyword evidence="2" id="KW-0238">DNA-binding</keyword>
<dbReference type="PANTHER" id="PTHR30349:SF64">
    <property type="entry name" value="PROPHAGE INTEGRASE INTD-RELATED"/>
    <property type="match status" value="1"/>
</dbReference>
<dbReference type="Gene3D" id="1.10.443.10">
    <property type="entry name" value="Intergrase catalytic core"/>
    <property type="match status" value="1"/>
</dbReference>
<dbReference type="GO" id="GO:0015074">
    <property type="term" value="P:DNA integration"/>
    <property type="evidence" value="ECO:0007669"/>
    <property type="project" value="InterPro"/>
</dbReference>
<dbReference type="PANTHER" id="PTHR30349">
    <property type="entry name" value="PHAGE INTEGRASE-RELATED"/>
    <property type="match status" value="1"/>
</dbReference>
<evidence type="ECO:0000256" key="1">
    <source>
        <dbReference type="ARBA" id="ARBA00008857"/>
    </source>
</evidence>
<feature type="compositionally biased region" description="Basic and acidic residues" evidence="4">
    <location>
        <begin position="34"/>
        <end position="48"/>
    </location>
</feature>
<dbReference type="EMBL" id="FOQG01000014">
    <property type="protein sequence ID" value="SFI85080.1"/>
    <property type="molecule type" value="Genomic_DNA"/>
</dbReference>
<keyword evidence="3" id="KW-0233">DNA recombination</keyword>
<dbReference type="InterPro" id="IPR011010">
    <property type="entry name" value="DNA_brk_join_enz"/>
</dbReference>
<dbReference type="CDD" id="cd01189">
    <property type="entry name" value="INT_ICEBs1_C_like"/>
    <property type="match status" value="1"/>
</dbReference>
<reference evidence="6 7" key="1">
    <citation type="submission" date="2016-10" db="EMBL/GenBank/DDBJ databases">
        <authorList>
            <person name="de Groot N.N."/>
        </authorList>
    </citation>
    <scope>NUCLEOTIDE SEQUENCE [LARGE SCALE GENOMIC DNA]</scope>
    <source>
        <strain evidence="6 7">CGMCC 1.11156</strain>
    </source>
</reference>
<dbReference type="Proteomes" id="UP000198649">
    <property type="component" value="Unassembled WGS sequence"/>
</dbReference>
<dbReference type="Pfam" id="PF00589">
    <property type="entry name" value="Phage_integrase"/>
    <property type="match status" value="1"/>
</dbReference>
<sequence length="372" mass="41051">MAWAERLDSGRYRGVYRDGHGRRRSLDQTYTHKARAERAAGAAEEKARRSMAADPDAGRRPWGEWCDEWWPTRGVEDSTRRTDAGRRANHLDPRWAKIPIGSIRRHDVKEWAAALAKSGTGPGTVQHCVRLLSVSLAAAVDAEIITVNPASGIKLPPGAQEVERFLTREEYDAVVAQLPTTRDHLIVHTLAFTGMRWGEMAGWHRARFVPERGVARVVETFEEKSGLVKAYPKGRRVRDVPVPAWLVNMLGEALEDDPGSCGLEHRVGVCRSGLVLTTGSGTVLRDSNWSGRVWRPAVERAGIGHCRPHDLRHTYASWLLQDGVPLARVGKLLGHVSPMTTQKYAHLQPGDDESVLAALGAPGLPQVRGRVG</sequence>
<evidence type="ECO:0000256" key="3">
    <source>
        <dbReference type="ARBA" id="ARBA00023172"/>
    </source>
</evidence>
<dbReference type="InterPro" id="IPR050090">
    <property type="entry name" value="Tyrosine_recombinase_XerCD"/>
</dbReference>
<dbReference type="AlphaFoldDB" id="A0A1I3LKL9"/>
<dbReference type="PROSITE" id="PS51898">
    <property type="entry name" value="TYR_RECOMBINASE"/>
    <property type="match status" value="1"/>
</dbReference>
<accession>A0A1I3LKL9</accession>
<dbReference type="GO" id="GO:0006310">
    <property type="term" value="P:DNA recombination"/>
    <property type="evidence" value="ECO:0007669"/>
    <property type="project" value="UniProtKB-KW"/>
</dbReference>
<protein>
    <submittedName>
        <fullName evidence="6">Site-specific recombinase XerD</fullName>
    </submittedName>
</protein>
<dbReference type="InterPro" id="IPR002104">
    <property type="entry name" value="Integrase_catalytic"/>
</dbReference>
<dbReference type="InterPro" id="IPR010998">
    <property type="entry name" value="Integrase_recombinase_N"/>
</dbReference>
<organism evidence="6 7">
    <name type="scientific">Nocardioides psychrotolerans</name>
    <dbReference type="NCBI Taxonomy" id="1005945"/>
    <lineage>
        <taxon>Bacteria</taxon>
        <taxon>Bacillati</taxon>
        <taxon>Actinomycetota</taxon>
        <taxon>Actinomycetes</taxon>
        <taxon>Propionibacteriales</taxon>
        <taxon>Nocardioidaceae</taxon>
        <taxon>Nocardioides</taxon>
    </lineage>
</organism>
<dbReference type="Gene3D" id="1.10.150.130">
    <property type="match status" value="1"/>
</dbReference>
<name>A0A1I3LKL9_9ACTN</name>
<dbReference type="InterPro" id="IPR013762">
    <property type="entry name" value="Integrase-like_cat_sf"/>
</dbReference>
<feature type="domain" description="Tyr recombinase" evidence="5">
    <location>
        <begin position="161"/>
        <end position="357"/>
    </location>
</feature>
<dbReference type="OrthoDB" id="1822491at2"/>
<gene>
    <name evidence="6" type="ORF">SAMN05216561_1145</name>
</gene>
<evidence type="ECO:0000313" key="6">
    <source>
        <dbReference type="EMBL" id="SFI85080.1"/>
    </source>
</evidence>
<evidence type="ECO:0000259" key="5">
    <source>
        <dbReference type="PROSITE" id="PS51898"/>
    </source>
</evidence>
<dbReference type="SUPFAM" id="SSF56349">
    <property type="entry name" value="DNA breaking-rejoining enzymes"/>
    <property type="match status" value="1"/>
</dbReference>
<keyword evidence="7" id="KW-1185">Reference proteome</keyword>
<evidence type="ECO:0000313" key="7">
    <source>
        <dbReference type="Proteomes" id="UP000198649"/>
    </source>
</evidence>
<dbReference type="STRING" id="1005945.SAMN05216561_1145"/>
<dbReference type="GO" id="GO:0003677">
    <property type="term" value="F:DNA binding"/>
    <property type="evidence" value="ECO:0007669"/>
    <property type="project" value="UniProtKB-KW"/>
</dbReference>
<evidence type="ECO:0000256" key="4">
    <source>
        <dbReference type="SAM" id="MobiDB-lite"/>
    </source>
</evidence>
<comment type="similarity">
    <text evidence="1">Belongs to the 'phage' integrase family.</text>
</comment>
<evidence type="ECO:0000256" key="2">
    <source>
        <dbReference type="ARBA" id="ARBA00023125"/>
    </source>
</evidence>
<feature type="region of interest" description="Disordered" evidence="4">
    <location>
        <begin position="23"/>
        <end position="59"/>
    </location>
</feature>